<protein>
    <submittedName>
        <fullName evidence="1">Uncharacterized protein</fullName>
    </submittedName>
</protein>
<comment type="caution">
    <text evidence="1">The sequence shown here is derived from an EMBL/GenBank/DDBJ whole genome shotgun (WGS) entry which is preliminary data.</text>
</comment>
<organism evidence="1">
    <name type="scientific">marine sediment metagenome</name>
    <dbReference type="NCBI Taxonomy" id="412755"/>
    <lineage>
        <taxon>unclassified sequences</taxon>
        <taxon>metagenomes</taxon>
        <taxon>ecological metagenomes</taxon>
    </lineage>
</organism>
<sequence length="40" mass="4458">MVMSSSYLKYGTTLTFQIKTPYFIGVLVLNRGKSAEVGKE</sequence>
<dbReference type="EMBL" id="BARW01013923">
    <property type="protein sequence ID" value="GAI72891.1"/>
    <property type="molecule type" value="Genomic_DNA"/>
</dbReference>
<proteinExistence type="predicted"/>
<reference evidence="1" key="1">
    <citation type="journal article" date="2014" name="Front. Microbiol.">
        <title>High frequency of phylogenetically diverse reductive dehalogenase-homologous genes in deep subseafloor sedimentary metagenomes.</title>
        <authorList>
            <person name="Kawai M."/>
            <person name="Futagami T."/>
            <person name="Toyoda A."/>
            <person name="Takaki Y."/>
            <person name="Nishi S."/>
            <person name="Hori S."/>
            <person name="Arai W."/>
            <person name="Tsubouchi T."/>
            <person name="Morono Y."/>
            <person name="Uchiyama I."/>
            <person name="Ito T."/>
            <person name="Fujiyama A."/>
            <person name="Inagaki F."/>
            <person name="Takami H."/>
        </authorList>
    </citation>
    <scope>NUCLEOTIDE SEQUENCE</scope>
    <source>
        <strain evidence="1">Expedition CK06-06</strain>
    </source>
</reference>
<name>X1S130_9ZZZZ</name>
<accession>X1S130</accession>
<dbReference type="AlphaFoldDB" id="X1S130"/>
<gene>
    <name evidence="1" type="ORF">S12H4_25126</name>
</gene>
<evidence type="ECO:0000313" key="1">
    <source>
        <dbReference type="EMBL" id="GAI72891.1"/>
    </source>
</evidence>